<keyword evidence="1" id="KW-0175">Coiled coil</keyword>
<dbReference type="SUPFAM" id="SSF56436">
    <property type="entry name" value="C-type lectin-like"/>
    <property type="match status" value="1"/>
</dbReference>
<dbReference type="SUPFAM" id="SSF141658">
    <property type="entry name" value="Bacteriophage trimeric proteins domain"/>
    <property type="match status" value="1"/>
</dbReference>
<name>J0YQV2_9HYPH</name>
<reference evidence="4 5" key="1">
    <citation type="submission" date="2012-03" db="EMBL/GenBank/DDBJ databases">
        <title>The Genome Sequence of Bartonella birtlesii LL-WM9.</title>
        <authorList>
            <consortium name="The Broad Institute Genome Sequencing Platform"/>
            <consortium name="The Broad Institute Genome Sequencing Center for Infectious Disease"/>
            <person name="Feldgarden M."/>
            <person name="Kirby J."/>
            <person name="Kosoy M."/>
            <person name="Birtles R."/>
            <person name="Probert W.S."/>
            <person name="Chiaraviglio L."/>
            <person name="Young S.K."/>
            <person name="Zeng Q."/>
            <person name="Gargeya S."/>
            <person name="Fitzgerald M."/>
            <person name="Haas B."/>
            <person name="Abouelleil A."/>
            <person name="Alvarado L."/>
            <person name="Arachchi H.M."/>
            <person name="Berlin A."/>
            <person name="Chapman S.B."/>
            <person name="Gearin G."/>
            <person name="Goldberg J."/>
            <person name="Griggs A."/>
            <person name="Gujja S."/>
            <person name="Hansen M."/>
            <person name="Heiman D."/>
            <person name="Howarth C."/>
            <person name="Larimer J."/>
            <person name="Lui A."/>
            <person name="MacDonald P.J.P."/>
            <person name="McCowen C."/>
            <person name="Montmayeur A."/>
            <person name="Murphy C."/>
            <person name="Neiman D."/>
            <person name="Pearson M."/>
            <person name="Priest M."/>
            <person name="Roberts A."/>
            <person name="Saif S."/>
            <person name="Shea T."/>
            <person name="Sisk P."/>
            <person name="Stolte C."/>
            <person name="Sykes S."/>
            <person name="Wortman J."/>
            <person name="Nusbaum C."/>
            <person name="Birren B."/>
        </authorList>
    </citation>
    <scope>NUCLEOTIDE SEQUENCE [LARGE SCALE GENOMIC DNA]</scope>
    <source>
        <strain evidence="4 5">LL-WM9</strain>
    </source>
</reference>
<sequence>LEAKSTADDAATKSEEAKTSSKEAKNLAQESKNVCDETKQMIGDVKIVSETALSTANTAKQRCDEISSQALEALTKSGEAKALAEEAKTTVERVSEEVSGTKSSLSTALQNLEQVKQASENSVNLSTEAKGIAERAKSAADQSKQALDTTKQELDGIKKSLTTATTTSNSAKSTATVALTTASQAKTLAIESKSKAENAKSLAEEAKQAALTAQRSSGTSGPSNFLKGLNLSVLSASTPFLVATGKKQLTLKKGTHISLNKRDDPYVVSYMNDTPIPMSQTLSGGNDYYIYLVTSNENIAQFIVSLNATYPTGYTATNSRKIGGFHTLCADVGTIADHPLSGYQAGDILPNSVWCLNHRPYSSPEGMVYVPCKDIWVDIYLQSGTGENTRSAYNVPVTTNRPYTDHVTDMMRVKKSLLSDEEFCSAMYGSNDKTAIKGKQAPSPKTAGGHVDTSNRRMISHIGCEEGCGYLFQYLSGGFPMHTATRIAGRDQIQTQMSVLVAGGSWSNDGFSGCFTRLSRNMNSFSEQLGARGCSRPRCFI</sequence>
<evidence type="ECO:0000313" key="5">
    <source>
        <dbReference type="Proteomes" id="UP000008748"/>
    </source>
</evidence>
<dbReference type="Pfam" id="PF21916">
    <property type="entry name" value="mtd_2nd"/>
    <property type="match status" value="1"/>
</dbReference>
<feature type="compositionally biased region" description="Basic and acidic residues" evidence="2">
    <location>
        <begin position="78"/>
        <end position="96"/>
    </location>
</feature>
<feature type="non-terminal residue" evidence="4">
    <location>
        <position position="1"/>
    </location>
</feature>
<dbReference type="PATRIC" id="fig|1094552.3.peg.571"/>
<keyword evidence="5" id="KW-1185">Reference proteome</keyword>
<dbReference type="AlphaFoldDB" id="J0YQV2"/>
<dbReference type="Gene3D" id="3.90.1580.10">
    <property type="entry name" value="paralog of FGE (formylglycine-generating enzyme)"/>
    <property type="match status" value="1"/>
</dbReference>
<dbReference type="InterPro" id="IPR042095">
    <property type="entry name" value="SUMF_sf"/>
</dbReference>
<organism evidence="4 5">
    <name type="scientific">Bartonella birtlesii LL-WM9</name>
    <dbReference type="NCBI Taxonomy" id="1094552"/>
    <lineage>
        <taxon>Bacteria</taxon>
        <taxon>Pseudomonadati</taxon>
        <taxon>Pseudomonadota</taxon>
        <taxon>Alphaproteobacteria</taxon>
        <taxon>Hyphomicrobiales</taxon>
        <taxon>Bartonellaceae</taxon>
        <taxon>Bartonella</taxon>
    </lineage>
</organism>
<feature type="compositionally biased region" description="Basic and acidic residues" evidence="2">
    <location>
        <begin position="1"/>
        <end position="25"/>
    </location>
</feature>
<dbReference type="Gene3D" id="2.80.20.10">
    <property type="entry name" value="Tail fiber receptor-binding protein"/>
    <property type="match status" value="1"/>
</dbReference>
<dbReference type="HOGENOM" id="CLU_503941_0_0_5"/>
<dbReference type="Proteomes" id="UP000008748">
    <property type="component" value="Unassembled WGS sequence"/>
</dbReference>
<feature type="region of interest" description="Disordered" evidence="2">
    <location>
        <begin position="1"/>
        <end position="33"/>
    </location>
</feature>
<dbReference type="SUPFAM" id="SSF58104">
    <property type="entry name" value="Methyl-accepting chemotaxis protein (MCP) signaling domain"/>
    <property type="match status" value="1"/>
</dbReference>
<dbReference type="EMBL" id="AIMC01000009">
    <property type="protein sequence ID" value="EJF77143.1"/>
    <property type="molecule type" value="Genomic_DNA"/>
</dbReference>
<evidence type="ECO:0000256" key="2">
    <source>
        <dbReference type="SAM" id="MobiDB-lite"/>
    </source>
</evidence>
<gene>
    <name evidence="4" type="ORF">ME7_00547</name>
</gene>
<evidence type="ECO:0000256" key="1">
    <source>
        <dbReference type="SAM" id="Coils"/>
    </source>
</evidence>
<feature type="coiled-coil region" evidence="1">
    <location>
        <begin position="189"/>
        <end position="216"/>
    </location>
</feature>
<feature type="region of interest" description="Disordered" evidence="2">
    <location>
        <begin position="78"/>
        <end position="105"/>
    </location>
</feature>
<accession>J0YQV2</accession>
<comment type="caution">
    <text evidence="4">The sequence shown here is derived from an EMBL/GenBank/DDBJ whole genome shotgun (WGS) entry which is preliminary data.</text>
</comment>
<proteinExistence type="predicted"/>
<dbReference type="InterPro" id="IPR016187">
    <property type="entry name" value="CTDL_fold"/>
</dbReference>
<feature type="domain" description="Major tropism determinant second" evidence="3">
    <location>
        <begin position="241"/>
        <end position="355"/>
    </location>
</feature>
<dbReference type="InterPro" id="IPR054114">
    <property type="entry name" value="Mtd_2nd"/>
</dbReference>
<evidence type="ECO:0000313" key="4">
    <source>
        <dbReference type="EMBL" id="EJF77143.1"/>
    </source>
</evidence>
<evidence type="ECO:0000259" key="3">
    <source>
        <dbReference type="Pfam" id="PF21916"/>
    </source>
</evidence>
<protein>
    <recommendedName>
        <fullName evidence="3">Major tropism determinant second domain-containing protein</fullName>
    </recommendedName>
</protein>